<dbReference type="KEGG" id="asim:FE240_00190"/>
<evidence type="ECO:0000313" key="2">
    <source>
        <dbReference type="EMBL" id="QFI53274.1"/>
    </source>
</evidence>
<dbReference type="EMBL" id="CP040449">
    <property type="protein sequence ID" value="QFI53274.1"/>
    <property type="molecule type" value="Genomic_DNA"/>
</dbReference>
<feature type="domain" description="DUF4124" evidence="1">
    <location>
        <begin position="9"/>
        <end position="42"/>
    </location>
</feature>
<dbReference type="AlphaFoldDB" id="A0A5J6WSM6"/>
<proteinExistence type="predicted"/>
<organism evidence="2 3">
    <name type="scientific">Aeromonas simiae</name>
    <dbReference type="NCBI Taxonomy" id="218936"/>
    <lineage>
        <taxon>Bacteria</taxon>
        <taxon>Pseudomonadati</taxon>
        <taxon>Pseudomonadota</taxon>
        <taxon>Gammaproteobacteria</taxon>
        <taxon>Aeromonadales</taxon>
        <taxon>Aeromonadaceae</taxon>
        <taxon>Aeromonas</taxon>
    </lineage>
</organism>
<gene>
    <name evidence="2" type="ORF">FE240_00190</name>
</gene>
<dbReference type="InterPro" id="IPR025392">
    <property type="entry name" value="DUF4124"/>
</dbReference>
<reference evidence="2 3" key="1">
    <citation type="submission" date="2019-05" db="EMBL/GenBank/DDBJ databases">
        <title>OXA-830, a novel chromosomally encoded expanded-spectrum class D beta-lactamase in Aeromonas simiae.</title>
        <authorList>
            <person name="Zhou W."/>
            <person name="Chen Q."/>
        </authorList>
    </citation>
    <scope>NUCLEOTIDE SEQUENCE [LARGE SCALE GENOMIC DNA]</scope>
    <source>
        <strain evidence="2 3">A6</strain>
    </source>
</reference>
<keyword evidence="3" id="KW-1185">Reference proteome</keyword>
<dbReference type="Proteomes" id="UP000594034">
    <property type="component" value="Chromosome"/>
</dbReference>
<dbReference type="RefSeq" id="WP_193002904.1">
    <property type="nucleotide sequence ID" value="NZ_CP040449.1"/>
</dbReference>
<evidence type="ECO:0000313" key="3">
    <source>
        <dbReference type="Proteomes" id="UP000594034"/>
    </source>
</evidence>
<sequence length="178" mass="19483">MRRGLWLVFLTSPLLAAEPVYHWVDRHGVSHYSDTPQPAATRIDLAEPPLLGTGPMAVQTSASSMAAPTLPTPSHQLQLVSPEPEATIRDNQGVVRIAARLTPAITTPFTLKVWLDGRLVASQENALALQLQNIDRGAHRLHLDVVSPDGTILAKTIESRFYLHRARIGSQPKATPRQ</sequence>
<evidence type="ECO:0000259" key="1">
    <source>
        <dbReference type="Pfam" id="PF13511"/>
    </source>
</evidence>
<dbReference type="Pfam" id="PF13511">
    <property type="entry name" value="DUF4124"/>
    <property type="match status" value="1"/>
</dbReference>
<name>A0A5J6WSM6_9GAMM</name>
<protein>
    <submittedName>
        <fullName evidence="2">DUF4124 domain-containing protein</fullName>
    </submittedName>
</protein>
<accession>A0A5J6WSM6</accession>